<protein>
    <recommendedName>
        <fullName evidence="3">phosphatidylserine decarboxylase</fullName>
        <ecNumber evidence="3">4.1.1.65</ecNumber>
    </recommendedName>
</protein>
<dbReference type="InterPro" id="IPR003817">
    <property type="entry name" value="PS_Dcarbxylase"/>
</dbReference>
<dbReference type="GO" id="GO:0006646">
    <property type="term" value="P:phosphatidylethanolamine biosynthetic process"/>
    <property type="evidence" value="ECO:0007669"/>
    <property type="project" value="TreeGrafter"/>
</dbReference>
<dbReference type="EMBL" id="JASPKZ010003852">
    <property type="protein sequence ID" value="KAJ9591930.1"/>
    <property type="molecule type" value="Genomic_DNA"/>
</dbReference>
<keyword evidence="9" id="KW-1208">Phospholipid metabolism</keyword>
<evidence type="ECO:0000256" key="6">
    <source>
        <dbReference type="ARBA" id="ARBA00023098"/>
    </source>
</evidence>
<feature type="non-terminal residue" evidence="13">
    <location>
        <position position="1"/>
    </location>
</feature>
<comment type="pathway">
    <text evidence="2">Lipid metabolism.</text>
</comment>
<keyword evidence="8" id="KW-0456">Lyase</keyword>
<evidence type="ECO:0000256" key="5">
    <source>
        <dbReference type="ARBA" id="ARBA00022793"/>
    </source>
</evidence>
<evidence type="ECO:0000256" key="3">
    <source>
        <dbReference type="ARBA" id="ARBA00012243"/>
    </source>
</evidence>
<gene>
    <name evidence="13" type="ORF">L9F63_001532</name>
</gene>
<comment type="caution">
    <text evidence="13">The sequence shown here is derived from an EMBL/GenBank/DDBJ whole genome shotgun (WGS) entry which is preliminary data.</text>
</comment>
<evidence type="ECO:0000256" key="11">
    <source>
        <dbReference type="ARBA" id="ARBA00024326"/>
    </source>
</evidence>
<dbReference type="AlphaFoldDB" id="A0AAD8A4E5"/>
<dbReference type="NCBIfam" id="TIGR00163">
    <property type="entry name" value="PS_decarb"/>
    <property type="match status" value="1"/>
</dbReference>
<name>A0AAD8A4E5_DIPPU</name>
<sequence length="289" mass="33084">RAWGWIANKELPTSMRPWLYGYYASTFGCNLEEAANQDLKTYRSLAEFFCRSLKDGVRPVNQDDCIVSPADGRVISFGLVDTCKVEQVKGVTYSLQAFLGEPTWSSKLSTIELRQSSDYRQSLLLNQDTELYQCVVYLAPGDYHRFHSPVQWDVVFRRHFQGDLLSVNPRVAEWIPDLFTLNERAVYVGQWKYGFFSLTAVGATNVGSIHVYCDKDLITNQRKWRRMDVRQKDAFIVGSEGKKLHMCKGEPFGEFRLGSTIVLLFEAPRNYKFSLTPGQRIQVGEGISE</sequence>
<keyword evidence="6" id="KW-0443">Lipid metabolism</keyword>
<dbReference type="InterPro" id="IPR033177">
    <property type="entry name" value="PSD-B"/>
</dbReference>
<dbReference type="Proteomes" id="UP001233999">
    <property type="component" value="Unassembled WGS sequence"/>
</dbReference>
<evidence type="ECO:0000313" key="14">
    <source>
        <dbReference type="Proteomes" id="UP001233999"/>
    </source>
</evidence>
<keyword evidence="7" id="KW-0594">Phospholipid biosynthesis</keyword>
<feature type="non-terminal residue" evidence="13">
    <location>
        <position position="289"/>
    </location>
</feature>
<dbReference type="PANTHER" id="PTHR10067:SF6">
    <property type="entry name" value="PHOSPHATIDYLSERINE DECARBOXYLASE PROENZYME, MITOCHONDRIAL"/>
    <property type="match status" value="1"/>
</dbReference>
<keyword evidence="4" id="KW-0444">Lipid biosynthesis</keyword>
<dbReference type="PANTHER" id="PTHR10067">
    <property type="entry name" value="PHOSPHATIDYLSERINE DECARBOXYLASE"/>
    <property type="match status" value="1"/>
</dbReference>
<organism evidence="13 14">
    <name type="scientific">Diploptera punctata</name>
    <name type="common">Pacific beetle cockroach</name>
    <dbReference type="NCBI Taxonomy" id="6984"/>
    <lineage>
        <taxon>Eukaryota</taxon>
        <taxon>Metazoa</taxon>
        <taxon>Ecdysozoa</taxon>
        <taxon>Arthropoda</taxon>
        <taxon>Hexapoda</taxon>
        <taxon>Insecta</taxon>
        <taxon>Pterygota</taxon>
        <taxon>Neoptera</taxon>
        <taxon>Polyneoptera</taxon>
        <taxon>Dictyoptera</taxon>
        <taxon>Blattodea</taxon>
        <taxon>Blaberoidea</taxon>
        <taxon>Blaberidae</taxon>
        <taxon>Diplopterinae</taxon>
        <taxon>Diploptera</taxon>
    </lineage>
</organism>
<evidence type="ECO:0000256" key="1">
    <source>
        <dbReference type="ARBA" id="ARBA00001928"/>
    </source>
</evidence>
<reference evidence="13" key="1">
    <citation type="journal article" date="2023" name="IScience">
        <title>Live-bearing cockroach genome reveals convergent evolutionary mechanisms linked to viviparity in insects and beyond.</title>
        <authorList>
            <person name="Fouks B."/>
            <person name="Harrison M.C."/>
            <person name="Mikhailova A.A."/>
            <person name="Marchal E."/>
            <person name="English S."/>
            <person name="Carruthers M."/>
            <person name="Jennings E.C."/>
            <person name="Chiamaka E.L."/>
            <person name="Frigard R.A."/>
            <person name="Pippel M."/>
            <person name="Attardo G.M."/>
            <person name="Benoit J.B."/>
            <person name="Bornberg-Bauer E."/>
            <person name="Tobe S.S."/>
        </authorList>
    </citation>
    <scope>NUCLEOTIDE SEQUENCE</scope>
    <source>
        <strain evidence="13">Stay&amp;Tobe</strain>
    </source>
</reference>
<proteinExistence type="predicted"/>
<evidence type="ECO:0000256" key="12">
    <source>
        <dbReference type="ARBA" id="ARBA00045136"/>
    </source>
</evidence>
<dbReference type="GO" id="GO:0005739">
    <property type="term" value="C:mitochondrion"/>
    <property type="evidence" value="ECO:0007669"/>
    <property type="project" value="TreeGrafter"/>
</dbReference>
<comment type="cofactor">
    <cofactor evidence="1">
        <name>pyruvate</name>
        <dbReference type="ChEBI" id="CHEBI:15361"/>
    </cofactor>
</comment>
<evidence type="ECO:0000313" key="13">
    <source>
        <dbReference type="EMBL" id="KAJ9591930.1"/>
    </source>
</evidence>
<evidence type="ECO:0000256" key="2">
    <source>
        <dbReference type="ARBA" id="ARBA00005189"/>
    </source>
</evidence>
<evidence type="ECO:0000256" key="9">
    <source>
        <dbReference type="ARBA" id="ARBA00023264"/>
    </source>
</evidence>
<keyword evidence="10" id="KW-0670">Pyruvate</keyword>
<comment type="pathway">
    <text evidence="11">Phospholipid metabolism; phosphatidylethanolamine biosynthesis.</text>
</comment>
<reference evidence="13" key="2">
    <citation type="submission" date="2023-05" db="EMBL/GenBank/DDBJ databases">
        <authorList>
            <person name="Fouks B."/>
        </authorList>
    </citation>
    <scope>NUCLEOTIDE SEQUENCE</scope>
    <source>
        <strain evidence="13">Stay&amp;Tobe</strain>
        <tissue evidence="13">Testes</tissue>
    </source>
</reference>
<evidence type="ECO:0000256" key="4">
    <source>
        <dbReference type="ARBA" id="ARBA00022516"/>
    </source>
</evidence>
<evidence type="ECO:0000256" key="7">
    <source>
        <dbReference type="ARBA" id="ARBA00023209"/>
    </source>
</evidence>
<evidence type="ECO:0000256" key="10">
    <source>
        <dbReference type="ARBA" id="ARBA00023317"/>
    </source>
</evidence>
<evidence type="ECO:0000256" key="8">
    <source>
        <dbReference type="ARBA" id="ARBA00023239"/>
    </source>
</evidence>
<comment type="function">
    <text evidence="12">Catalyzes the formation of phosphatidylethanolamine (PtdEtn) from phosphatidylserine (PtdSer). Plays a central role in phospholipid metabolism and in the interorganelle trafficking of phosphatidylserine. May be involved in lipid droplet biogenesis at the endoplasmic reticulum membrane.</text>
</comment>
<dbReference type="EC" id="4.1.1.65" evidence="3"/>
<dbReference type="Pfam" id="PF02666">
    <property type="entry name" value="PS_Dcarbxylase"/>
    <property type="match status" value="1"/>
</dbReference>
<accession>A0AAD8A4E5</accession>
<keyword evidence="14" id="KW-1185">Reference proteome</keyword>
<dbReference type="GO" id="GO:0004609">
    <property type="term" value="F:phosphatidylserine decarboxylase activity"/>
    <property type="evidence" value="ECO:0007669"/>
    <property type="project" value="UniProtKB-EC"/>
</dbReference>
<keyword evidence="5" id="KW-0210">Decarboxylase</keyword>